<organism evidence="1">
    <name type="scientific">marine sediment metagenome</name>
    <dbReference type="NCBI Taxonomy" id="412755"/>
    <lineage>
        <taxon>unclassified sequences</taxon>
        <taxon>metagenomes</taxon>
        <taxon>ecological metagenomes</taxon>
    </lineage>
</organism>
<sequence>MILSFPNMGSNRVAFKSLFEQLGIQVVFPDPTNREAIKT</sequence>
<protein>
    <submittedName>
        <fullName evidence="1">Uncharacterized protein</fullName>
    </submittedName>
</protein>
<accession>A0A0F9SME1</accession>
<name>A0A0F9SME1_9ZZZZ</name>
<evidence type="ECO:0000313" key="1">
    <source>
        <dbReference type="EMBL" id="KKN30403.1"/>
    </source>
</evidence>
<proteinExistence type="predicted"/>
<reference evidence="1" key="1">
    <citation type="journal article" date="2015" name="Nature">
        <title>Complex archaea that bridge the gap between prokaryotes and eukaryotes.</title>
        <authorList>
            <person name="Spang A."/>
            <person name="Saw J.H."/>
            <person name="Jorgensen S.L."/>
            <person name="Zaremba-Niedzwiedzka K."/>
            <person name="Martijn J."/>
            <person name="Lind A.E."/>
            <person name="van Eijk R."/>
            <person name="Schleper C."/>
            <person name="Guy L."/>
            <person name="Ettema T.J."/>
        </authorList>
    </citation>
    <scope>NUCLEOTIDE SEQUENCE</scope>
</reference>
<comment type="caution">
    <text evidence="1">The sequence shown here is derived from an EMBL/GenBank/DDBJ whole genome shotgun (WGS) entry which is preliminary data.</text>
</comment>
<dbReference type="AlphaFoldDB" id="A0A0F9SME1"/>
<gene>
    <name evidence="1" type="ORF">LCGC14_0834350</name>
</gene>
<dbReference type="EMBL" id="LAZR01002409">
    <property type="protein sequence ID" value="KKN30403.1"/>
    <property type="molecule type" value="Genomic_DNA"/>
</dbReference>